<dbReference type="InterPro" id="IPR005823">
    <property type="entry name" value="Ribosomal_uL13_bac-type"/>
</dbReference>
<dbReference type="InterPro" id="IPR005822">
    <property type="entry name" value="Ribosomal_uL13"/>
</dbReference>
<evidence type="ECO:0000256" key="1">
    <source>
        <dbReference type="ARBA" id="ARBA00006227"/>
    </source>
</evidence>
<dbReference type="GO" id="GO:0022625">
    <property type="term" value="C:cytosolic large ribosomal subunit"/>
    <property type="evidence" value="ECO:0007669"/>
    <property type="project" value="TreeGrafter"/>
</dbReference>
<gene>
    <name evidence="6 7" type="primary">rplM</name>
    <name evidence="7" type="ORF">NT02SARS_0310</name>
</gene>
<evidence type="ECO:0000256" key="3">
    <source>
        <dbReference type="ARBA" id="ARBA00022980"/>
    </source>
</evidence>
<dbReference type="CDD" id="cd00392">
    <property type="entry name" value="Ribosomal_L13"/>
    <property type="match status" value="1"/>
</dbReference>
<comment type="function">
    <text evidence="6">This protein is one of the early assembly proteins of the 50S ribosomal subunit, although it is not seen to bind rRNA by itself. It is important during the early stages of 50S assembly.</text>
</comment>
<dbReference type="Proteomes" id="UP000010116">
    <property type="component" value="Unassembled WGS sequence"/>
</dbReference>
<proteinExistence type="inferred from homology"/>
<reference evidence="7 8" key="1">
    <citation type="journal article" date="2012" name="ISME J.">
        <title>Genomic insights to SAR86, an abundant and uncultivated marine bacterial lineage.</title>
        <authorList>
            <person name="Dupont C.L."/>
            <person name="Rusch D.B."/>
            <person name="Yooseph S."/>
            <person name="Lombardo M.J."/>
            <person name="Richter R.A."/>
            <person name="Valas R."/>
            <person name="Novotny M."/>
            <person name="Yee-Greenbaum J."/>
            <person name="Selengut J.D."/>
            <person name="Haft D.H."/>
            <person name="Halpern A.L."/>
            <person name="Lasken R.S."/>
            <person name="Nealson K."/>
            <person name="Friedman R."/>
            <person name="Venter J.C."/>
        </authorList>
    </citation>
    <scope>NUCLEOTIDE SEQUENCE [LARGE SCALE GENOMIC DNA]</scope>
</reference>
<dbReference type="GO" id="GO:0017148">
    <property type="term" value="P:negative regulation of translation"/>
    <property type="evidence" value="ECO:0007669"/>
    <property type="project" value="TreeGrafter"/>
</dbReference>
<evidence type="ECO:0000256" key="5">
    <source>
        <dbReference type="ARBA" id="ARBA00035201"/>
    </source>
</evidence>
<comment type="similarity">
    <text evidence="1 6">Belongs to the universal ribosomal protein uL13 family.</text>
</comment>
<dbReference type="Pfam" id="PF00572">
    <property type="entry name" value="Ribosomal_L13"/>
    <property type="match status" value="1"/>
</dbReference>
<evidence type="ECO:0000313" key="8">
    <source>
        <dbReference type="Proteomes" id="UP000010116"/>
    </source>
</evidence>
<dbReference type="Gene3D" id="3.90.1180.10">
    <property type="entry name" value="Ribosomal protein L13"/>
    <property type="match status" value="1"/>
</dbReference>
<dbReference type="SUPFAM" id="SSF52161">
    <property type="entry name" value="Ribosomal protein L13"/>
    <property type="match status" value="1"/>
</dbReference>
<keyword evidence="3 6" id="KW-0689">Ribosomal protein</keyword>
<dbReference type="PANTHER" id="PTHR11545:SF2">
    <property type="entry name" value="LARGE RIBOSOMAL SUBUNIT PROTEIN UL13M"/>
    <property type="match status" value="1"/>
</dbReference>
<dbReference type="FunFam" id="3.90.1180.10:FF:000001">
    <property type="entry name" value="50S ribosomal protein L13"/>
    <property type="match status" value="1"/>
</dbReference>
<evidence type="ECO:0000256" key="6">
    <source>
        <dbReference type="HAMAP-Rule" id="MF_01366"/>
    </source>
</evidence>
<sequence>MNMKTFSLKKEDVNRQWYVVDATDKVLGRLATKIADRIRGKDKATYTPHTDGGDYVIVINASKVKVTGSKYEDKKYYSHSLYPGGLKTKTFRELNETNPEKIIFEAVKGMLPKNKLNKSIIKKLRVFDGDDHGHDAQQPIEWEPKV</sequence>
<dbReference type="GO" id="GO:0003729">
    <property type="term" value="F:mRNA binding"/>
    <property type="evidence" value="ECO:0007669"/>
    <property type="project" value="UniProtKB-ARBA"/>
</dbReference>
<organism evidence="7 8">
    <name type="scientific">SAR86 cluster bacterium SAR86B</name>
    <dbReference type="NCBI Taxonomy" id="1123867"/>
    <lineage>
        <taxon>Bacteria</taxon>
        <taxon>Pseudomonadati</taxon>
        <taxon>Pseudomonadota</taxon>
        <taxon>Gammaproteobacteria</taxon>
        <taxon>SAR86 cluster</taxon>
    </lineage>
</organism>
<comment type="subunit">
    <text evidence="2 6">Part of the 50S ribosomal subunit.</text>
</comment>
<dbReference type="AlphaFoldDB" id="J4V539"/>
<accession>J4V539</accession>
<dbReference type="PANTHER" id="PTHR11545">
    <property type="entry name" value="RIBOSOMAL PROTEIN L13"/>
    <property type="match status" value="1"/>
</dbReference>
<dbReference type="GO" id="GO:0006412">
    <property type="term" value="P:translation"/>
    <property type="evidence" value="ECO:0007669"/>
    <property type="project" value="UniProtKB-UniRule"/>
</dbReference>
<name>J4V539_9GAMM</name>
<dbReference type="InterPro" id="IPR036899">
    <property type="entry name" value="Ribosomal_uL13_sf"/>
</dbReference>
<keyword evidence="4 6" id="KW-0687">Ribonucleoprotein</keyword>
<evidence type="ECO:0000256" key="4">
    <source>
        <dbReference type="ARBA" id="ARBA00023274"/>
    </source>
</evidence>
<evidence type="ECO:0000256" key="2">
    <source>
        <dbReference type="ARBA" id="ARBA00011838"/>
    </source>
</evidence>
<dbReference type="PIRSF" id="PIRSF002181">
    <property type="entry name" value="Ribosomal_L13"/>
    <property type="match status" value="1"/>
</dbReference>
<dbReference type="HAMAP" id="MF_01366">
    <property type="entry name" value="Ribosomal_uL13"/>
    <property type="match status" value="1"/>
</dbReference>
<evidence type="ECO:0000313" key="7">
    <source>
        <dbReference type="EMBL" id="EJP73612.1"/>
    </source>
</evidence>
<dbReference type="NCBIfam" id="TIGR01066">
    <property type="entry name" value="rplM_bact"/>
    <property type="match status" value="1"/>
</dbReference>
<dbReference type="GO" id="GO:0003735">
    <property type="term" value="F:structural constituent of ribosome"/>
    <property type="evidence" value="ECO:0007669"/>
    <property type="project" value="InterPro"/>
</dbReference>
<dbReference type="EMBL" id="JH611165">
    <property type="protein sequence ID" value="EJP73612.1"/>
    <property type="molecule type" value="Genomic_DNA"/>
</dbReference>
<dbReference type="HOGENOM" id="CLU_082184_2_2_6"/>
<protein>
    <recommendedName>
        <fullName evidence="5 6">Large ribosomal subunit protein uL13</fullName>
    </recommendedName>
</protein>